<dbReference type="RefSeq" id="WP_323259654.1">
    <property type="nucleotide sequence ID" value="NZ_JAYGIE010000006.1"/>
</dbReference>
<dbReference type="Gene3D" id="3.40.140.10">
    <property type="entry name" value="Cytidine Deaminase, domain 2"/>
    <property type="match status" value="1"/>
</dbReference>
<evidence type="ECO:0000256" key="5">
    <source>
        <dbReference type="ARBA" id="ARBA00022801"/>
    </source>
</evidence>
<dbReference type="SUPFAM" id="SSF53927">
    <property type="entry name" value="Cytidine deaminase-like"/>
    <property type="match status" value="1"/>
</dbReference>
<keyword evidence="5 8" id="KW-0378">Hydrolase</keyword>
<proteinExistence type="inferred from homology"/>
<comment type="function">
    <text evidence="8">Catalyzes the deamination of adenosine to inosine at the wobble position 34 of tRNA(Arg2).</text>
</comment>
<organism evidence="10 11">
    <name type="scientific">Pseudanabaena galeata UHCC 0370</name>
    <dbReference type="NCBI Taxonomy" id="3110310"/>
    <lineage>
        <taxon>Bacteria</taxon>
        <taxon>Bacillati</taxon>
        <taxon>Cyanobacteriota</taxon>
        <taxon>Cyanophyceae</taxon>
        <taxon>Pseudanabaenales</taxon>
        <taxon>Pseudanabaenaceae</taxon>
        <taxon>Pseudanabaena</taxon>
    </lineage>
</organism>
<sequence>MKNLEVHQIWMDQAIALAKDAGNFGEIPVGAVIVNSLGESIATGVNRKERDQDPTAHAEIVAIREAARVLQDWHLNGCTLYVTLEPCPMCAGAILQARISTLVYGADDPKAGAVRTVANLPDSPVSFHKLEAIAGIRDQECQELLLDWFASHRRRSYSALRSNPNQEKI</sequence>
<comment type="caution">
    <text evidence="10">The sequence shown here is derived from an EMBL/GenBank/DDBJ whole genome shotgun (WGS) entry which is preliminary data.</text>
</comment>
<keyword evidence="3 8" id="KW-0819">tRNA processing</keyword>
<reference evidence="10 11" key="1">
    <citation type="submission" date="2023-12" db="EMBL/GenBank/DDBJ databases">
        <title>Baltic Sea Cyanobacteria.</title>
        <authorList>
            <person name="Delbaje E."/>
            <person name="Fewer D.P."/>
            <person name="Shishido T.K."/>
        </authorList>
    </citation>
    <scope>NUCLEOTIDE SEQUENCE [LARGE SCALE GENOMIC DNA]</scope>
    <source>
        <strain evidence="10 11">UHCC 0370</strain>
    </source>
</reference>
<evidence type="ECO:0000256" key="3">
    <source>
        <dbReference type="ARBA" id="ARBA00022694"/>
    </source>
</evidence>
<dbReference type="PROSITE" id="PS51747">
    <property type="entry name" value="CYT_DCMP_DEAMINASES_2"/>
    <property type="match status" value="1"/>
</dbReference>
<accession>A0ABU5TEF6</accession>
<dbReference type="InterPro" id="IPR016193">
    <property type="entry name" value="Cytidine_deaminase-like"/>
</dbReference>
<feature type="binding site" evidence="8">
    <location>
        <position position="90"/>
    </location>
    <ligand>
        <name>Zn(2+)</name>
        <dbReference type="ChEBI" id="CHEBI:29105"/>
        <note>catalytic</note>
    </ligand>
</feature>
<dbReference type="InterPro" id="IPR028883">
    <property type="entry name" value="tRNA_aden_deaminase"/>
</dbReference>
<dbReference type="HAMAP" id="MF_00972">
    <property type="entry name" value="tRNA_aden_deaminase"/>
    <property type="match status" value="1"/>
</dbReference>
<evidence type="ECO:0000313" key="10">
    <source>
        <dbReference type="EMBL" id="MEA5476524.1"/>
    </source>
</evidence>
<comment type="similarity">
    <text evidence="1">Belongs to the cytidine and deoxycytidylate deaminase family. ADAT2 subfamily.</text>
</comment>
<feature type="domain" description="CMP/dCMP-type deaminase" evidence="9">
    <location>
        <begin position="5"/>
        <end position="115"/>
    </location>
</feature>
<dbReference type="InterPro" id="IPR016192">
    <property type="entry name" value="APOBEC/CMP_deaminase_Zn-bd"/>
</dbReference>
<gene>
    <name evidence="8 10" type="primary">tadA</name>
    <name evidence="10" type="ORF">VB774_02725</name>
</gene>
<dbReference type="NCBIfam" id="NF008113">
    <property type="entry name" value="PRK10860.1"/>
    <property type="match status" value="1"/>
</dbReference>
<evidence type="ECO:0000259" key="9">
    <source>
        <dbReference type="PROSITE" id="PS51747"/>
    </source>
</evidence>
<comment type="catalytic activity">
    <reaction evidence="7 8">
        <text>adenosine(34) in tRNA + H2O + H(+) = inosine(34) in tRNA + NH4(+)</text>
        <dbReference type="Rhea" id="RHEA:43168"/>
        <dbReference type="Rhea" id="RHEA-COMP:10373"/>
        <dbReference type="Rhea" id="RHEA-COMP:10374"/>
        <dbReference type="ChEBI" id="CHEBI:15377"/>
        <dbReference type="ChEBI" id="CHEBI:15378"/>
        <dbReference type="ChEBI" id="CHEBI:28938"/>
        <dbReference type="ChEBI" id="CHEBI:74411"/>
        <dbReference type="ChEBI" id="CHEBI:82852"/>
        <dbReference type="EC" id="3.5.4.33"/>
    </reaction>
</comment>
<dbReference type="Pfam" id="PF00383">
    <property type="entry name" value="dCMP_cyt_deam_1"/>
    <property type="match status" value="1"/>
</dbReference>
<dbReference type="PROSITE" id="PS00903">
    <property type="entry name" value="CYT_DCMP_DEAMINASES_1"/>
    <property type="match status" value="1"/>
</dbReference>
<dbReference type="EC" id="3.5.4.33" evidence="8"/>
<keyword evidence="6 8" id="KW-0862">Zinc</keyword>
<dbReference type="Proteomes" id="UP001301388">
    <property type="component" value="Unassembled WGS sequence"/>
</dbReference>
<comment type="cofactor">
    <cofactor evidence="8">
        <name>Zn(2+)</name>
        <dbReference type="ChEBI" id="CHEBI:29105"/>
    </cofactor>
    <text evidence="8">Binds 1 zinc ion per subunit.</text>
</comment>
<dbReference type="GO" id="GO:0052717">
    <property type="term" value="F:tRNA-specific adenosine-34 deaminase activity"/>
    <property type="evidence" value="ECO:0007669"/>
    <property type="project" value="UniProtKB-EC"/>
</dbReference>
<evidence type="ECO:0000256" key="2">
    <source>
        <dbReference type="ARBA" id="ARBA00011738"/>
    </source>
</evidence>
<feature type="binding site" evidence="8">
    <location>
        <position position="57"/>
    </location>
    <ligand>
        <name>Zn(2+)</name>
        <dbReference type="ChEBI" id="CHEBI:29105"/>
        <note>catalytic</note>
    </ligand>
</feature>
<name>A0ABU5TEF6_9CYAN</name>
<evidence type="ECO:0000256" key="7">
    <source>
        <dbReference type="ARBA" id="ARBA00048045"/>
    </source>
</evidence>
<dbReference type="PANTHER" id="PTHR11079">
    <property type="entry name" value="CYTOSINE DEAMINASE FAMILY MEMBER"/>
    <property type="match status" value="1"/>
</dbReference>
<keyword evidence="11" id="KW-1185">Reference proteome</keyword>
<evidence type="ECO:0000256" key="6">
    <source>
        <dbReference type="ARBA" id="ARBA00022833"/>
    </source>
</evidence>
<protein>
    <recommendedName>
        <fullName evidence="8">tRNA-specific adenosine deaminase</fullName>
        <ecNumber evidence="8">3.5.4.33</ecNumber>
    </recommendedName>
</protein>
<evidence type="ECO:0000256" key="8">
    <source>
        <dbReference type="HAMAP-Rule" id="MF_00972"/>
    </source>
</evidence>
<dbReference type="EMBL" id="JAYGIE010000006">
    <property type="protein sequence ID" value="MEA5476524.1"/>
    <property type="molecule type" value="Genomic_DNA"/>
</dbReference>
<evidence type="ECO:0000256" key="1">
    <source>
        <dbReference type="ARBA" id="ARBA00010669"/>
    </source>
</evidence>
<evidence type="ECO:0000256" key="4">
    <source>
        <dbReference type="ARBA" id="ARBA00022723"/>
    </source>
</evidence>
<comment type="subunit">
    <text evidence="2 8">Homodimer.</text>
</comment>
<keyword evidence="4 8" id="KW-0479">Metal-binding</keyword>
<dbReference type="PANTHER" id="PTHR11079:SF202">
    <property type="entry name" value="TRNA-SPECIFIC ADENOSINE DEAMINASE"/>
    <property type="match status" value="1"/>
</dbReference>
<feature type="binding site" evidence="8">
    <location>
        <position position="87"/>
    </location>
    <ligand>
        <name>Zn(2+)</name>
        <dbReference type="ChEBI" id="CHEBI:29105"/>
        <note>catalytic</note>
    </ligand>
</feature>
<dbReference type="CDD" id="cd01285">
    <property type="entry name" value="nucleoside_deaminase"/>
    <property type="match status" value="1"/>
</dbReference>
<evidence type="ECO:0000313" key="11">
    <source>
        <dbReference type="Proteomes" id="UP001301388"/>
    </source>
</evidence>
<dbReference type="InterPro" id="IPR002125">
    <property type="entry name" value="CMP_dCMP_dom"/>
</dbReference>
<feature type="active site" description="Proton donor" evidence="8">
    <location>
        <position position="59"/>
    </location>
</feature>